<comment type="caution">
    <text evidence="1">The sequence shown here is derived from an EMBL/GenBank/DDBJ whole genome shotgun (WGS) entry which is preliminary data.</text>
</comment>
<evidence type="ECO:0000313" key="2">
    <source>
        <dbReference type="Proteomes" id="UP000829398"/>
    </source>
</evidence>
<reference evidence="2" key="1">
    <citation type="journal article" date="2023" name="Hortic. Res.">
        <title>A chromosome-level phased genome enabling allele-level studies in sweet orange: a case study on citrus Huanglongbing tolerance.</title>
        <authorList>
            <person name="Wu B."/>
            <person name="Yu Q."/>
            <person name="Deng Z."/>
            <person name="Duan Y."/>
            <person name="Luo F."/>
            <person name="Gmitter F. Jr."/>
        </authorList>
    </citation>
    <scope>NUCLEOTIDE SEQUENCE [LARGE SCALE GENOMIC DNA]</scope>
    <source>
        <strain evidence="2">cv. Valencia</strain>
    </source>
</reference>
<dbReference type="EMBL" id="CM039172">
    <property type="protein sequence ID" value="KAH9776369.1"/>
    <property type="molecule type" value="Genomic_DNA"/>
</dbReference>
<gene>
    <name evidence="1" type="ORF">KPL71_006685</name>
</gene>
<organism evidence="1 2">
    <name type="scientific">Citrus sinensis</name>
    <name type="common">Sweet orange</name>
    <name type="synonym">Citrus aurantium var. sinensis</name>
    <dbReference type="NCBI Taxonomy" id="2711"/>
    <lineage>
        <taxon>Eukaryota</taxon>
        <taxon>Viridiplantae</taxon>
        <taxon>Streptophyta</taxon>
        <taxon>Embryophyta</taxon>
        <taxon>Tracheophyta</taxon>
        <taxon>Spermatophyta</taxon>
        <taxon>Magnoliopsida</taxon>
        <taxon>eudicotyledons</taxon>
        <taxon>Gunneridae</taxon>
        <taxon>Pentapetalae</taxon>
        <taxon>rosids</taxon>
        <taxon>malvids</taxon>
        <taxon>Sapindales</taxon>
        <taxon>Rutaceae</taxon>
        <taxon>Aurantioideae</taxon>
        <taxon>Citrus</taxon>
    </lineage>
</organism>
<keyword evidence="2" id="KW-1185">Reference proteome</keyword>
<proteinExistence type="predicted"/>
<sequence>MEEEKHPPADHLHHHHHHSVQYCSARIMSPEIVEIGEDHSRSIGAASRDAAASDVYVAVGKDDLHVLKWALDHAVSPGARIYLVHVFSPVTYINTPGYAIEWQSYQASDIDTACVCVKQHKATGVVGRLARSQLNQEQVRVYVNEENNRRRNLLQKYIRLCNDAKVTVETMLVESKATAKAILDLISVANVTSLVMGTKLSPPSRLFTKKLSKGEFVKKNAPDYCEVTIVHDGKKVVDGQKVAEAELARSSSPSPSSPGTGRPQVKGKSRRNLFECVCLSGKFQN</sequence>
<protein>
    <submittedName>
        <fullName evidence="1">Usp domain-containing protein</fullName>
    </submittedName>
</protein>
<name>A0ACB8LS72_CITSI</name>
<accession>A0ACB8LS72</accession>
<dbReference type="Proteomes" id="UP000829398">
    <property type="component" value="Chromosome 3"/>
</dbReference>
<evidence type="ECO:0000313" key="1">
    <source>
        <dbReference type="EMBL" id="KAH9776369.1"/>
    </source>
</evidence>